<feature type="transmembrane region" description="Helical" evidence="1">
    <location>
        <begin position="21"/>
        <end position="40"/>
    </location>
</feature>
<dbReference type="AlphaFoldDB" id="A0A4Q9PD31"/>
<accession>A0A4Q9PD31</accession>
<protein>
    <submittedName>
        <fullName evidence="2">Uncharacterized protein</fullName>
    </submittedName>
</protein>
<sequence length="104" mass="11413">MPRACRTQLLAVSYQSQGAGWCPIIAGAFLGISTGLLWSAQGAIMMTCPLEKDTVDIREDGLSAVSTSTHIHFASWISMLVSFLLVYLVLRTFKETDDEDEQTV</sequence>
<evidence type="ECO:0000256" key="1">
    <source>
        <dbReference type="SAM" id="Phobius"/>
    </source>
</evidence>
<keyword evidence="1" id="KW-0472">Membrane</keyword>
<proteinExistence type="predicted"/>
<dbReference type="EMBL" id="ML145238">
    <property type="protein sequence ID" value="TBU52750.1"/>
    <property type="molecule type" value="Genomic_DNA"/>
</dbReference>
<organism evidence="2 3">
    <name type="scientific">Dichomitus squalens</name>
    <dbReference type="NCBI Taxonomy" id="114155"/>
    <lineage>
        <taxon>Eukaryota</taxon>
        <taxon>Fungi</taxon>
        <taxon>Dikarya</taxon>
        <taxon>Basidiomycota</taxon>
        <taxon>Agaricomycotina</taxon>
        <taxon>Agaricomycetes</taxon>
        <taxon>Polyporales</taxon>
        <taxon>Polyporaceae</taxon>
        <taxon>Dichomitus</taxon>
    </lineage>
</organism>
<evidence type="ECO:0000313" key="2">
    <source>
        <dbReference type="EMBL" id="TBU52750.1"/>
    </source>
</evidence>
<dbReference type="Proteomes" id="UP000292082">
    <property type="component" value="Unassembled WGS sequence"/>
</dbReference>
<name>A0A4Q9PD31_9APHY</name>
<evidence type="ECO:0000313" key="3">
    <source>
        <dbReference type="Proteomes" id="UP000292082"/>
    </source>
</evidence>
<keyword evidence="1" id="KW-0812">Transmembrane</keyword>
<feature type="transmembrane region" description="Helical" evidence="1">
    <location>
        <begin position="71"/>
        <end position="90"/>
    </location>
</feature>
<keyword evidence="1" id="KW-1133">Transmembrane helix</keyword>
<reference evidence="2 3" key="1">
    <citation type="submission" date="2019-01" db="EMBL/GenBank/DDBJ databases">
        <title>Draft genome sequences of three monokaryotic isolates of the white-rot basidiomycete fungus Dichomitus squalens.</title>
        <authorList>
            <consortium name="DOE Joint Genome Institute"/>
            <person name="Lopez S.C."/>
            <person name="Andreopoulos B."/>
            <person name="Pangilinan J."/>
            <person name="Lipzen A."/>
            <person name="Riley R."/>
            <person name="Ahrendt S."/>
            <person name="Ng V."/>
            <person name="Barry K."/>
            <person name="Daum C."/>
            <person name="Grigoriev I.V."/>
            <person name="Hilden K.S."/>
            <person name="Makela M.R."/>
            <person name="de Vries R.P."/>
        </authorList>
    </citation>
    <scope>NUCLEOTIDE SEQUENCE [LARGE SCALE GENOMIC DNA]</scope>
    <source>
        <strain evidence="2 3">CBS 464.89</strain>
    </source>
</reference>
<keyword evidence="3" id="KW-1185">Reference proteome</keyword>
<gene>
    <name evidence="2" type="ORF">BD310DRAFT_939506</name>
</gene>